<sequence length="186" mass="21448">MAAAIRASIRVCLQSKGQQPTGDTFTKTLKQPAIAPKKMAVPVYSITRAEIEEFWRRKEMAEEEQRLTSEKEAARIKAKTLMIEDYELFEQMIREILEEGRKGDRSRTDRDITTNGGAASKSTEARIGIRDWWKKSTYAYLNEPAMTSMDENGRRKRAIKYIPQERCMKFFPSIPSQHNTATFAIF</sequence>
<dbReference type="EnsemblPlants" id="LPERR04G17600.1">
    <property type="protein sequence ID" value="LPERR04G17600.1"/>
    <property type="gene ID" value="LPERR04G17600"/>
</dbReference>
<reference evidence="3" key="2">
    <citation type="submission" date="2013-12" db="EMBL/GenBank/DDBJ databases">
        <authorList>
            <person name="Yu Y."/>
            <person name="Lee S."/>
            <person name="de Baynast K."/>
            <person name="Wissotski M."/>
            <person name="Liu L."/>
            <person name="Talag J."/>
            <person name="Goicoechea J."/>
            <person name="Angelova A."/>
            <person name="Jetty R."/>
            <person name="Kudrna D."/>
            <person name="Golser W."/>
            <person name="Rivera L."/>
            <person name="Zhang J."/>
            <person name="Wing R."/>
        </authorList>
    </citation>
    <scope>NUCLEOTIDE SEQUENCE</scope>
</reference>
<keyword evidence="3" id="KW-1185">Reference proteome</keyword>
<dbReference type="STRING" id="77586.A0A0D9W857"/>
<dbReference type="Gramene" id="LPERR04G17600.1">
    <property type="protein sequence ID" value="LPERR04G17600.1"/>
    <property type="gene ID" value="LPERR04G17600"/>
</dbReference>
<dbReference type="PANTHER" id="PTHR33872">
    <property type="entry name" value="DNA POLYMERASE EPSILON CATALYTIC SUBUNIT A"/>
    <property type="match status" value="1"/>
</dbReference>
<feature type="compositionally biased region" description="Basic and acidic residues" evidence="1">
    <location>
        <begin position="100"/>
        <end position="112"/>
    </location>
</feature>
<accession>A0A0D9W857</accession>
<reference evidence="2 3" key="1">
    <citation type="submission" date="2012-08" db="EMBL/GenBank/DDBJ databases">
        <title>Oryza genome evolution.</title>
        <authorList>
            <person name="Wing R.A."/>
        </authorList>
    </citation>
    <scope>NUCLEOTIDE SEQUENCE</scope>
</reference>
<name>A0A0D9W857_9ORYZ</name>
<dbReference type="HOGENOM" id="CLU_125176_0_0_1"/>
<dbReference type="PANTHER" id="PTHR33872:SF7">
    <property type="entry name" value="OSJNBA0084K11.10-LIKE PROTEIN"/>
    <property type="match status" value="1"/>
</dbReference>
<evidence type="ECO:0000256" key="1">
    <source>
        <dbReference type="SAM" id="MobiDB-lite"/>
    </source>
</evidence>
<feature type="region of interest" description="Disordered" evidence="1">
    <location>
        <begin position="100"/>
        <end position="119"/>
    </location>
</feature>
<dbReference type="eggNOG" id="ENOG502S16S">
    <property type="taxonomic scope" value="Eukaryota"/>
</dbReference>
<organism evidence="2 3">
    <name type="scientific">Leersia perrieri</name>
    <dbReference type="NCBI Taxonomy" id="77586"/>
    <lineage>
        <taxon>Eukaryota</taxon>
        <taxon>Viridiplantae</taxon>
        <taxon>Streptophyta</taxon>
        <taxon>Embryophyta</taxon>
        <taxon>Tracheophyta</taxon>
        <taxon>Spermatophyta</taxon>
        <taxon>Magnoliopsida</taxon>
        <taxon>Liliopsida</taxon>
        <taxon>Poales</taxon>
        <taxon>Poaceae</taxon>
        <taxon>BOP clade</taxon>
        <taxon>Oryzoideae</taxon>
        <taxon>Oryzeae</taxon>
        <taxon>Oryzinae</taxon>
        <taxon>Leersia</taxon>
    </lineage>
</organism>
<proteinExistence type="predicted"/>
<dbReference type="AlphaFoldDB" id="A0A0D9W857"/>
<dbReference type="Proteomes" id="UP000032180">
    <property type="component" value="Chromosome 4"/>
</dbReference>
<evidence type="ECO:0000313" key="3">
    <source>
        <dbReference type="Proteomes" id="UP000032180"/>
    </source>
</evidence>
<protein>
    <submittedName>
        <fullName evidence="2">Uncharacterized protein</fullName>
    </submittedName>
</protein>
<reference evidence="2" key="3">
    <citation type="submission" date="2015-04" db="UniProtKB">
        <authorList>
            <consortium name="EnsemblPlants"/>
        </authorList>
    </citation>
    <scope>IDENTIFICATION</scope>
</reference>
<evidence type="ECO:0000313" key="2">
    <source>
        <dbReference type="EnsemblPlants" id="LPERR04G17600.1"/>
    </source>
</evidence>